<sequence>MRQPLNVQLSLCFLALCLDSFQEPAPVFQLNVPTFLQIQSGENIASMTLQKSQDNPHTCIKANITSFYIIFIKSKGSPSKHMLLVCVFMDQKERNFLVMVWIHLIKRIYILKKGILAPSTVYISLSLQSRGEVGAFLQRFIVQ</sequence>
<accession>A0ABV0YVY6</accession>
<dbReference type="EMBL" id="JAHRIP010045327">
    <property type="protein sequence ID" value="MEQ2297861.1"/>
    <property type="molecule type" value="Genomic_DNA"/>
</dbReference>
<evidence type="ECO:0000313" key="2">
    <source>
        <dbReference type="EMBL" id="MEQ2297861.1"/>
    </source>
</evidence>
<gene>
    <name evidence="2" type="ORF">AMECASPLE_039052</name>
</gene>
<keyword evidence="3" id="KW-1185">Reference proteome</keyword>
<organism evidence="2 3">
    <name type="scientific">Ameca splendens</name>
    <dbReference type="NCBI Taxonomy" id="208324"/>
    <lineage>
        <taxon>Eukaryota</taxon>
        <taxon>Metazoa</taxon>
        <taxon>Chordata</taxon>
        <taxon>Craniata</taxon>
        <taxon>Vertebrata</taxon>
        <taxon>Euteleostomi</taxon>
        <taxon>Actinopterygii</taxon>
        <taxon>Neopterygii</taxon>
        <taxon>Teleostei</taxon>
        <taxon>Neoteleostei</taxon>
        <taxon>Acanthomorphata</taxon>
        <taxon>Ovalentaria</taxon>
        <taxon>Atherinomorphae</taxon>
        <taxon>Cyprinodontiformes</taxon>
        <taxon>Goodeidae</taxon>
        <taxon>Ameca</taxon>
    </lineage>
</organism>
<evidence type="ECO:0000313" key="3">
    <source>
        <dbReference type="Proteomes" id="UP001469553"/>
    </source>
</evidence>
<comment type="caution">
    <text evidence="2">The sequence shown here is derived from an EMBL/GenBank/DDBJ whole genome shotgun (WGS) entry which is preliminary data.</text>
</comment>
<reference evidence="2 3" key="1">
    <citation type="submission" date="2021-06" db="EMBL/GenBank/DDBJ databases">
        <authorList>
            <person name="Palmer J.M."/>
        </authorList>
    </citation>
    <scope>NUCLEOTIDE SEQUENCE [LARGE SCALE GENOMIC DNA]</scope>
    <source>
        <strain evidence="2 3">AS_MEX2019</strain>
        <tissue evidence="2">Muscle</tissue>
    </source>
</reference>
<feature type="signal peptide" evidence="1">
    <location>
        <begin position="1"/>
        <end position="19"/>
    </location>
</feature>
<dbReference type="Proteomes" id="UP001469553">
    <property type="component" value="Unassembled WGS sequence"/>
</dbReference>
<feature type="chain" id="PRO_5045610519" evidence="1">
    <location>
        <begin position="20"/>
        <end position="143"/>
    </location>
</feature>
<proteinExistence type="predicted"/>
<evidence type="ECO:0000256" key="1">
    <source>
        <dbReference type="SAM" id="SignalP"/>
    </source>
</evidence>
<keyword evidence="1" id="KW-0732">Signal</keyword>
<protein>
    <submittedName>
        <fullName evidence="2">Uncharacterized protein</fullName>
    </submittedName>
</protein>
<name>A0ABV0YVY6_9TELE</name>